<dbReference type="AlphaFoldDB" id="A0A645F9H2"/>
<sequence>MASGAASGAAFDGAGLRRRFAGRAVGRPAGGDGGHFAKYGPDRDGPAGRRRLSNSPKSEGTGQIRSVPAHAKRSEYFAGGASVRGCGRVFSDRRGVRPKAGVGGGGAVGNTSGGGESGEPDRHGRRGH</sequence>
<organism evidence="2">
    <name type="scientific">bioreactor metagenome</name>
    <dbReference type="NCBI Taxonomy" id="1076179"/>
    <lineage>
        <taxon>unclassified sequences</taxon>
        <taxon>metagenomes</taxon>
        <taxon>ecological metagenomes</taxon>
    </lineage>
</organism>
<feature type="compositionally biased region" description="Gly residues" evidence="1">
    <location>
        <begin position="101"/>
        <end position="117"/>
    </location>
</feature>
<feature type="region of interest" description="Disordered" evidence="1">
    <location>
        <begin position="92"/>
        <end position="128"/>
    </location>
</feature>
<gene>
    <name evidence="2" type="ORF">SDC9_158184</name>
</gene>
<evidence type="ECO:0000313" key="2">
    <source>
        <dbReference type="EMBL" id="MPN10887.1"/>
    </source>
</evidence>
<accession>A0A645F9H2</accession>
<proteinExistence type="predicted"/>
<reference evidence="2" key="1">
    <citation type="submission" date="2019-08" db="EMBL/GenBank/DDBJ databases">
        <authorList>
            <person name="Kucharzyk K."/>
            <person name="Murdoch R.W."/>
            <person name="Higgins S."/>
            <person name="Loffler F."/>
        </authorList>
    </citation>
    <scope>NUCLEOTIDE SEQUENCE</scope>
</reference>
<protein>
    <submittedName>
        <fullName evidence="2">Uncharacterized protein</fullName>
    </submittedName>
</protein>
<evidence type="ECO:0000256" key="1">
    <source>
        <dbReference type="SAM" id="MobiDB-lite"/>
    </source>
</evidence>
<dbReference type="EMBL" id="VSSQ01057079">
    <property type="protein sequence ID" value="MPN10887.1"/>
    <property type="molecule type" value="Genomic_DNA"/>
</dbReference>
<name>A0A645F9H2_9ZZZZ</name>
<feature type="compositionally biased region" description="Polar residues" evidence="1">
    <location>
        <begin position="53"/>
        <end position="64"/>
    </location>
</feature>
<feature type="region of interest" description="Disordered" evidence="1">
    <location>
        <begin position="24"/>
        <end position="71"/>
    </location>
</feature>
<comment type="caution">
    <text evidence="2">The sequence shown here is derived from an EMBL/GenBank/DDBJ whole genome shotgun (WGS) entry which is preliminary data.</text>
</comment>